<keyword evidence="3" id="KW-0749">Sporulation</keyword>
<dbReference type="Proteomes" id="UP000032522">
    <property type="component" value="Unassembled WGS sequence"/>
</dbReference>
<accession>A0A0D8BUH8</accession>
<dbReference type="GO" id="GO:0030436">
    <property type="term" value="P:asexual sporulation"/>
    <property type="evidence" value="ECO:0007669"/>
    <property type="project" value="InterPro"/>
</dbReference>
<dbReference type="RefSeq" id="WP_044731234.1">
    <property type="nucleotide sequence ID" value="NZ_JYBP01000003.1"/>
</dbReference>
<organism evidence="4 5">
    <name type="scientific">Geobacillus kaustophilus</name>
    <dbReference type="NCBI Taxonomy" id="1462"/>
    <lineage>
        <taxon>Bacteria</taxon>
        <taxon>Bacillati</taxon>
        <taxon>Bacillota</taxon>
        <taxon>Bacilli</taxon>
        <taxon>Bacillales</taxon>
        <taxon>Anoxybacillaceae</taxon>
        <taxon>Geobacillus</taxon>
        <taxon>Geobacillus thermoleovorans group</taxon>
    </lineage>
</organism>
<evidence type="ECO:0000256" key="3">
    <source>
        <dbReference type="ARBA" id="ARBA00022969"/>
    </source>
</evidence>
<dbReference type="HAMAP" id="MF_00667">
    <property type="entry name" value="SspH"/>
    <property type="match status" value="1"/>
</dbReference>
<reference evidence="4 5" key="1">
    <citation type="submission" date="2015-01" db="EMBL/GenBank/DDBJ databases">
        <authorList>
            <person name="Filippidou S."/>
            <person name="Jeanneret N."/>
            <person name="Russel-Delif L."/>
            <person name="Junier T."/>
            <person name="Wunderlin T."/>
            <person name="Molina V."/>
            <person name="Johnson S.L."/>
            <person name="Davenport K.W."/>
            <person name="Chain P.S."/>
            <person name="Dorador C."/>
            <person name="Junier P."/>
        </authorList>
    </citation>
    <scope>NUCLEOTIDE SEQUENCE [LARGE SCALE GENOMIC DNA]</scope>
    <source>
        <strain evidence="4 5">Et7/4</strain>
    </source>
</reference>
<comment type="subcellular location">
    <subcellularLocation>
        <location evidence="1">Spore core</location>
    </subcellularLocation>
</comment>
<dbReference type="OrthoDB" id="1683648at2"/>
<evidence type="ECO:0000313" key="5">
    <source>
        <dbReference type="Proteomes" id="UP000032522"/>
    </source>
</evidence>
<evidence type="ECO:0000256" key="2">
    <source>
        <dbReference type="ARBA" id="ARBA00006573"/>
    </source>
</evidence>
<protein>
    <submittedName>
        <fullName evidence="4">Small acid-soluble spore, H-type family protein</fullName>
    </submittedName>
</protein>
<dbReference type="GO" id="GO:0042601">
    <property type="term" value="C:endospore-forming forespore"/>
    <property type="evidence" value="ECO:0007669"/>
    <property type="project" value="InterPro"/>
</dbReference>
<dbReference type="NCBIfam" id="TIGR02861">
    <property type="entry name" value="SASP_H"/>
    <property type="match status" value="1"/>
</dbReference>
<dbReference type="Pfam" id="PF08141">
    <property type="entry name" value="SspH"/>
    <property type="match status" value="1"/>
</dbReference>
<sequence length="59" mass="6983">MELLRAKRIAEAGEIVPVMYKGKQVVIQHVDDEREMVRVYFTDESEHEQDVPVRLLEEQ</sequence>
<gene>
    <name evidence="4" type="ORF">LG52_1095</name>
</gene>
<evidence type="ECO:0000256" key="1">
    <source>
        <dbReference type="ARBA" id="ARBA00004288"/>
    </source>
</evidence>
<name>A0A0D8BUH8_GEOKU</name>
<dbReference type="GO" id="GO:0030435">
    <property type="term" value="P:sporulation resulting in formation of a cellular spore"/>
    <property type="evidence" value="ECO:0007669"/>
    <property type="project" value="UniProtKB-KW"/>
</dbReference>
<dbReference type="EMBL" id="JYBP01000003">
    <property type="protein sequence ID" value="KJE27659.1"/>
    <property type="molecule type" value="Genomic_DNA"/>
</dbReference>
<dbReference type="PATRIC" id="fig|1462.6.peg.1272"/>
<comment type="similarity">
    <text evidence="2">Belongs to the SspH family.</text>
</comment>
<proteinExistence type="inferred from homology"/>
<dbReference type="AlphaFoldDB" id="A0A0D8BUH8"/>
<comment type="caution">
    <text evidence="4">The sequence shown here is derived from an EMBL/GenBank/DDBJ whole genome shotgun (WGS) entry which is preliminary data.</text>
</comment>
<evidence type="ECO:0000313" key="4">
    <source>
        <dbReference type="EMBL" id="KJE27659.1"/>
    </source>
</evidence>
<dbReference type="InterPro" id="IPR012610">
    <property type="entry name" value="SASP_SspH"/>
</dbReference>